<comment type="caution">
    <text evidence="1">The sequence shown here is derived from an EMBL/GenBank/DDBJ whole genome shotgun (WGS) entry which is preliminary data.</text>
</comment>
<organism evidence="1">
    <name type="scientific">marine sediment metagenome</name>
    <dbReference type="NCBI Taxonomy" id="412755"/>
    <lineage>
        <taxon>unclassified sequences</taxon>
        <taxon>metagenomes</taxon>
        <taxon>ecological metagenomes</taxon>
    </lineage>
</organism>
<gene>
    <name evidence="1" type="ORF">LCGC14_2151990</name>
</gene>
<evidence type="ECO:0008006" key="2">
    <source>
        <dbReference type="Google" id="ProtNLM"/>
    </source>
</evidence>
<dbReference type="AlphaFoldDB" id="A0A0F9GRK7"/>
<reference evidence="1" key="1">
    <citation type="journal article" date="2015" name="Nature">
        <title>Complex archaea that bridge the gap between prokaryotes and eukaryotes.</title>
        <authorList>
            <person name="Spang A."/>
            <person name="Saw J.H."/>
            <person name="Jorgensen S.L."/>
            <person name="Zaremba-Niedzwiedzka K."/>
            <person name="Martijn J."/>
            <person name="Lind A.E."/>
            <person name="van Eijk R."/>
            <person name="Schleper C."/>
            <person name="Guy L."/>
            <person name="Ettema T.J."/>
        </authorList>
    </citation>
    <scope>NUCLEOTIDE SEQUENCE</scope>
</reference>
<dbReference type="EMBL" id="LAZR01027436">
    <property type="protein sequence ID" value="KKL65737.1"/>
    <property type="molecule type" value="Genomic_DNA"/>
</dbReference>
<evidence type="ECO:0000313" key="1">
    <source>
        <dbReference type="EMBL" id="KKL65737.1"/>
    </source>
</evidence>
<protein>
    <recommendedName>
        <fullName evidence="2">Peptidase S74 domain-containing protein</fullName>
    </recommendedName>
</protein>
<name>A0A0F9GRK7_9ZZZZ</name>
<proteinExistence type="predicted"/>
<sequence>MASNGIQYVSGGGATVDGITVMSGGDITITPPRNVVIASGSLMINETNNVKMTIGLTINQGAADNEIISFKSSDVDHPMTDNAEADTFGYISKVEGTSGGMALAGFKDADGAPGYAFLFLARLGEAADTTHTTAGIGVTHIQSSITDGSVNITALASGGNAFVVENKGTAEFIVDGAGNLYANAGTTTTAVTVFDEEDDLALVRVLDIAKSKVSSRGFIESEFDRFLKYNENDLVEAGIIGAPLAEGGLICITRLQQLHNGALTQLGNKLSRLEATLVALEERNARL</sequence>
<accession>A0A0F9GRK7</accession>